<dbReference type="InterPro" id="IPR001471">
    <property type="entry name" value="AP2/ERF_dom"/>
</dbReference>
<dbReference type="FunCoup" id="I1MP48">
    <property type="interactions" value="3"/>
</dbReference>
<dbReference type="HOGENOM" id="CLU_042594_2_5_1"/>
<evidence type="ECO:0000313" key="12">
    <source>
        <dbReference type="EnsemblPlants" id="KRH08660"/>
    </source>
</evidence>
<keyword evidence="2" id="KW-0805">Transcription regulation</keyword>
<evidence type="ECO:0000256" key="4">
    <source>
        <dbReference type="ARBA" id="ARBA00023163"/>
    </source>
</evidence>
<dbReference type="PANTHER" id="PTHR31190:SF421">
    <property type="entry name" value="ETHYLENE-RESPONSIVE TRANSCRIPTION FACTOR ERF110"/>
    <property type="match status" value="1"/>
</dbReference>
<dbReference type="Proteomes" id="UP000008827">
    <property type="component" value="Chromosome 16"/>
</dbReference>
<dbReference type="CDD" id="cd00018">
    <property type="entry name" value="AP2"/>
    <property type="match status" value="1"/>
</dbReference>
<feature type="compositionally biased region" description="Basic and acidic residues" evidence="8">
    <location>
        <begin position="32"/>
        <end position="42"/>
    </location>
</feature>
<feature type="region of interest" description="Disordered" evidence="8">
    <location>
        <begin position="120"/>
        <end position="160"/>
    </location>
</feature>
<reference evidence="11" key="4">
    <citation type="submission" date="2018-07" db="EMBL/GenBank/DDBJ databases">
        <title>WGS assembly of Glycine max.</title>
        <authorList>
            <person name="Schmutz J."/>
            <person name="Cannon S."/>
            <person name="Schlueter J."/>
            <person name="Ma J."/>
            <person name="Mitros T."/>
            <person name="Nelson W."/>
            <person name="Hyten D."/>
            <person name="Song Q."/>
            <person name="Thelen J."/>
            <person name="Cheng J."/>
            <person name="Xu D."/>
            <person name="Hellsten U."/>
            <person name="May G."/>
            <person name="Yu Y."/>
            <person name="Sakurai T."/>
            <person name="Umezawa T."/>
            <person name="Bhattacharyya M."/>
            <person name="Sandhu D."/>
            <person name="Valliyodan B."/>
            <person name="Lindquist E."/>
            <person name="Peto M."/>
            <person name="Grant D."/>
            <person name="Shu S."/>
            <person name="Goodstein D."/>
            <person name="Barry K."/>
            <person name="Futrell-Griggs M."/>
            <person name="Abernathy B."/>
            <person name="Du J."/>
            <person name="Tian Z."/>
            <person name="Zhu L."/>
            <person name="Gill N."/>
            <person name="Joshi T."/>
            <person name="Libault M."/>
            <person name="Sethuraman A."/>
            <person name="Zhang X."/>
            <person name="Shinozaki K."/>
            <person name="Nguyen H."/>
            <person name="Wing R."/>
            <person name="Cregan P."/>
            <person name="Specht J."/>
            <person name="Grimwood J."/>
            <person name="Rokhsar D."/>
            <person name="Stacey G."/>
            <person name="Shoemaker R."/>
            <person name="Jackson S."/>
        </authorList>
    </citation>
    <scope>NUCLEOTIDE SEQUENCE</scope>
    <source>
        <tissue evidence="11">Callus</tissue>
    </source>
</reference>
<dbReference type="GO" id="GO:0005634">
    <property type="term" value="C:nucleus"/>
    <property type="evidence" value="ECO:0007669"/>
    <property type="project" value="UniProtKB-SubCell"/>
</dbReference>
<dbReference type="AlphaFoldDB" id="I1MP48"/>
<dbReference type="PROSITE" id="PS51032">
    <property type="entry name" value="AP2_ERF"/>
    <property type="match status" value="1"/>
</dbReference>
<dbReference type="STRING" id="3847.I1MP48"/>
<sequence>MSLLTVAHQRGSGEFIRFTESHGGGGDDVSGDGEHGCGHDDGSGAGGSLGLNFNQVMQQGEVTMQGGSLVSGYNRGDPELREIVSALTHVVSSGSGQRSTEWTQQSGFPMMSASSLSRLSAFSSSSPSPSSGASWVGHKRGREEEENSTSHNLMQQQQQSAPRLFRNIGDFMVPSQGDSSSVTEEAPTSTTTTVTAVTENPPGGGERRRKYRGVRQRPWGKWAAEIRDPHKAARVWLGTFDTEEAAARAYDEAALRFRGNRAKLNFPENVRAVPPIQPFQATTRLTVSDSTTSQFRPLSAVAPPFIQQPQIQGSSDLIRDYLQYSQLLQSDFQQQQIQQQQQQQRQQQQRQRQQRQQQQQQQQQPSSLLQQLYYNAQFASLQSPSMLSSSPSFSSSVSPAPFPLFTTSASFPLFSSQQMGYFQPPESRNPAGGVPEFPTSTWSDTSSQPPPSG</sequence>
<dbReference type="SMR" id="I1MP48"/>
<evidence type="ECO:0000313" key="11">
    <source>
        <dbReference type="EMBL" id="KRH08660.1"/>
    </source>
</evidence>
<feature type="region of interest" description="Disordered" evidence="8">
    <location>
        <begin position="173"/>
        <end position="214"/>
    </location>
</feature>
<evidence type="ECO:0000256" key="6">
    <source>
        <dbReference type="ARBA" id="ARBA00024343"/>
    </source>
</evidence>
<accession>I1MP48</accession>
<dbReference type="GO" id="GO:0003700">
    <property type="term" value="F:DNA-binding transcription factor activity"/>
    <property type="evidence" value="ECO:0007669"/>
    <property type="project" value="InterPro"/>
</dbReference>
<dbReference type="OMA" id="FRDYWEY"/>
<protein>
    <submittedName>
        <fullName evidence="10">AP2-EREBP transcription factor</fullName>
    </submittedName>
</protein>
<comment type="similarity">
    <text evidence="6">Belongs to the AP2/ERF transcription factor family. ERF subfamily.</text>
</comment>
<keyword evidence="5" id="KW-0539">Nucleus</keyword>
<dbReference type="EMBL" id="CM000849">
    <property type="protein sequence ID" value="KRH08660.1"/>
    <property type="molecule type" value="Genomic_DNA"/>
</dbReference>
<dbReference type="GO" id="GO:0003677">
    <property type="term" value="F:DNA binding"/>
    <property type="evidence" value="ECO:0007669"/>
    <property type="project" value="UniProtKB-KW"/>
</dbReference>
<organism evidence="12">
    <name type="scientific">Glycine max</name>
    <name type="common">Soybean</name>
    <name type="synonym">Glycine hispida</name>
    <dbReference type="NCBI Taxonomy" id="3847"/>
    <lineage>
        <taxon>Eukaryota</taxon>
        <taxon>Viridiplantae</taxon>
        <taxon>Streptophyta</taxon>
        <taxon>Embryophyta</taxon>
        <taxon>Tracheophyta</taxon>
        <taxon>Spermatophyta</taxon>
        <taxon>Magnoliopsida</taxon>
        <taxon>eudicotyledons</taxon>
        <taxon>Gunneridae</taxon>
        <taxon>Pentapetalae</taxon>
        <taxon>rosids</taxon>
        <taxon>fabids</taxon>
        <taxon>Fabales</taxon>
        <taxon>Fabaceae</taxon>
        <taxon>Papilionoideae</taxon>
        <taxon>50 kb inversion clade</taxon>
        <taxon>NPAAA clade</taxon>
        <taxon>indigoferoid/millettioid clade</taxon>
        <taxon>Phaseoleae</taxon>
        <taxon>Glycine</taxon>
        <taxon>Glycine subgen. Soja</taxon>
    </lineage>
</organism>
<feature type="compositionally biased region" description="Polar residues" evidence="8">
    <location>
        <begin position="149"/>
        <end position="160"/>
    </location>
</feature>
<dbReference type="InterPro" id="IPR044808">
    <property type="entry name" value="ERF_plant"/>
</dbReference>
<dbReference type="GO" id="GO:0009873">
    <property type="term" value="P:ethylene-activated signaling pathway"/>
    <property type="evidence" value="ECO:0007669"/>
    <property type="project" value="InterPro"/>
</dbReference>
<evidence type="ECO:0000256" key="3">
    <source>
        <dbReference type="ARBA" id="ARBA00023125"/>
    </source>
</evidence>
<comment type="subcellular location">
    <subcellularLocation>
        <location evidence="1">Nucleus</location>
    </subcellularLocation>
</comment>
<reference evidence="11 12" key="1">
    <citation type="journal article" date="2010" name="Nature">
        <title>Genome sequence of the palaeopolyploid soybean.</title>
        <authorList>
            <person name="Schmutz J."/>
            <person name="Cannon S.B."/>
            <person name="Schlueter J."/>
            <person name="Ma J."/>
            <person name="Mitros T."/>
            <person name="Nelson W."/>
            <person name="Hyten D.L."/>
            <person name="Song Q."/>
            <person name="Thelen J.J."/>
            <person name="Cheng J."/>
            <person name="Xu D."/>
            <person name="Hellsten U."/>
            <person name="May G.D."/>
            <person name="Yu Y."/>
            <person name="Sakurai T."/>
            <person name="Umezawa T."/>
            <person name="Bhattacharyya M.K."/>
            <person name="Sandhu D."/>
            <person name="Valliyodan B."/>
            <person name="Lindquist E."/>
            <person name="Peto M."/>
            <person name="Grant D."/>
            <person name="Shu S."/>
            <person name="Goodstein D."/>
            <person name="Barry K."/>
            <person name="Futrell-Griggs M."/>
            <person name="Abernathy B."/>
            <person name="Du J."/>
            <person name="Tian Z."/>
            <person name="Zhu L."/>
            <person name="Gill N."/>
            <person name="Joshi T."/>
            <person name="Libault M."/>
            <person name="Sethuraman A."/>
            <person name="Zhang X.-C."/>
            <person name="Shinozaki K."/>
            <person name="Nguyen H.T."/>
            <person name="Wing R.A."/>
            <person name="Cregan P."/>
            <person name="Specht J."/>
            <person name="Grimwood J."/>
            <person name="Rokhsar D."/>
            <person name="Stacey G."/>
            <person name="Shoemaker R.C."/>
            <person name="Jackson S.A."/>
        </authorList>
    </citation>
    <scope>NUCLEOTIDE SEQUENCE [LARGE SCALE GENOMIC DNA]</scope>
    <source>
        <strain evidence="12">cv. Williams 82</strain>
        <tissue evidence="11">Callus</tissue>
    </source>
</reference>
<feature type="coiled-coil region" evidence="7">
    <location>
        <begin position="330"/>
        <end position="363"/>
    </location>
</feature>
<feature type="compositionally biased region" description="Low complexity" evidence="8">
    <location>
        <begin position="180"/>
        <end position="201"/>
    </location>
</feature>
<evidence type="ECO:0000256" key="2">
    <source>
        <dbReference type="ARBA" id="ARBA00023015"/>
    </source>
</evidence>
<dbReference type="EMBL" id="KT031092">
    <property type="protein sequence ID" value="ALA09116.1"/>
    <property type="molecule type" value="mRNA"/>
</dbReference>
<name>I1MP48_SOYBN</name>
<reference evidence="12" key="3">
    <citation type="submission" date="2018-02" db="UniProtKB">
        <authorList>
            <consortium name="EnsemblPlants"/>
        </authorList>
    </citation>
    <scope>IDENTIFICATION</scope>
    <source>
        <strain evidence="12">Williams 82</strain>
    </source>
</reference>
<gene>
    <name evidence="10" type="ORF">Glyma16g27950.1</name>
    <name evidence="11" type="ORF">GLYMA_16G164800</name>
</gene>
<evidence type="ECO:0000256" key="8">
    <source>
        <dbReference type="SAM" id="MobiDB-lite"/>
    </source>
</evidence>
<feature type="compositionally biased region" description="Low complexity" evidence="8">
    <location>
        <begin position="120"/>
        <end position="134"/>
    </location>
</feature>
<feature type="compositionally biased region" description="Polar residues" evidence="8">
    <location>
        <begin position="438"/>
        <end position="447"/>
    </location>
</feature>
<evidence type="ECO:0000313" key="10">
    <source>
        <dbReference type="EMBL" id="ALA09116.1"/>
    </source>
</evidence>
<reference evidence="10" key="2">
    <citation type="journal article" date="2015" name="BMC Genomics">
        <title>Soybean transcription factor ORFeome associated with drought resistance: a valuable resource to accelerate research on abiotic stress resistance.</title>
        <authorList>
            <person name="Chai C."/>
            <person name="Wang Y."/>
            <person name="Joshi T."/>
            <person name="Valliyodan B."/>
            <person name="Prince S."/>
            <person name="Michel L."/>
            <person name="Xu D."/>
            <person name="Nguyen H.T."/>
        </authorList>
    </citation>
    <scope>NUCLEOTIDE SEQUENCE</scope>
</reference>
<keyword evidence="13" id="KW-1185">Reference proteome</keyword>
<feature type="domain" description="AP2/ERF" evidence="9">
    <location>
        <begin position="210"/>
        <end position="267"/>
    </location>
</feature>
<dbReference type="PANTHER" id="PTHR31190">
    <property type="entry name" value="DNA-BINDING DOMAIN"/>
    <property type="match status" value="1"/>
</dbReference>
<dbReference type="SMART" id="SM00380">
    <property type="entry name" value="AP2"/>
    <property type="match status" value="1"/>
</dbReference>
<evidence type="ECO:0000313" key="13">
    <source>
        <dbReference type="Proteomes" id="UP000008827"/>
    </source>
</evidence>
<dbReference type="PaxDb" id="3847-GLYMA16G27950.1"/>
<dbReference type="InterPro" id="IPR036955">
    <property type="entry name" value="AP2/ERF_dom_sf"/>
</dbReference>
<dbReference type="FunFam" id="3.30.730.10:FF:000001">
    <property type="entry name" value="Ethylene-responsive transcription factor 2"/>
    <property type="match status" value="1"/>
</dbReference>
<evidence type="ECO:0000259" key="9">
    <source>
        <dbReference type="PROSITE" id="PS51032"/>
    </source>
</evidence>
<dbReference type="InterPro" id="IPR016177">
    <property type="entry name" value="DNA-bd_dom_sf"/>
</dbReference>
<keyword evidence="7" id="KW-0175">Coiled coil</keyword>
<evidence type="ECO:0000256" key="1">
    <source>
        <dbReference type="ARBA" id="ARBA00004123"/>
    </source>
</evidence>
<dbReference type="eggNOG" id="ENOG502QV3S">
    <property type="taxonomic scope" value="Eukaryota"/>
</dbReference>
<keyword evidence="4" id="KW-0804">Transcription</keyword>
<dbReference type="Pfam" id="PF00847">
    <property type="entry name" value="AP2"/>
    <property type="match status" value="1"/>
</dbReference>
<dbReference type="PRINTS" id="PR00367">
    <property type="entry name" value="ETHRSPELEMNT"/>
</dbReference>
<dbReference type="Gramene" id="KRH08660">
    <property type="protein sequence ID" value="KRH08660"/>
    <property type="gene ID" value="GLYMA_16G164800"/>
</dbReference>
<feature type="region of interest" description="Disordered" evidence="8">
    <location>
        <begin position="418"/>
        <end position="453"/>
    </location>
</feature>
<dbReference type="EnsemblPlants" id="KRH08660">
    <property type="protein sequence ID" value="KRH08660"/>
    <property type="gene ID" value="GLYMA_16G164800"/>
</dbReference>
<dbReference type="SUPFAM" id="SSF54171">
    <property type="entry name" value="DNA-binding domain"/>
    <property type="match status" value="1"/>
</dbReference>
<feature type="region of interest" description="Disordered" evidence="8">
    <location>
        <begin position="19"/>
        <end position="43"/>
    </location>
</feature>
<evidence type="ECO:0000256" key="5">
    <source>
        <dbReference type="ARBA" id="ARBA00023242"/>
    </source>
</evidence>
<evidence type="ECO:0000256" key="7">
    <source>
        <dbReference type="SAM" id="Coils"/>
    </source>
</evidence>
<dbReference type="Gene3D" id="3.30.730.10">
    <property type="entry name" value="AP2/ERF domain"/>
    <property type="match status" value="1"/>
</dbReference>
<keyword evidence="3" id="KW-0238">DNA-binding</keyword>
<proteinExistence type="evidence at transcript level"/>